<evidence type="ECO:0000313" key="3">
    <source>
        <dbReference type="Proteomes" id="UP000236630"/>
    </source>
</evidence>
<evidence type="ECO:0000313" key="2">
    <source>
        <dbReference type="EMBL" id="GAY62534.1"/>
    </source>
</evidence>
<keyword evidence="3" id="KW-1185">Reference proteome</keyword>
<protein>
    <recommendedName>
        <fullName evidence="1">Protein ENHANCED DISEASE RESISTANCE 2 C-terminal domain-containing protein</fullName>
    </recommendedName>
</protein>
<sequence length="406" mass="44872">MSFNTIADAVSTCHLVSAIQFSMMDLKLTTNVFEGLTVEGILKNWSKIKPMIVKDWSENIDARFHLFGKVRGSQLWGIDIYTDDFDLVAVLMQASYYLPTASPPLSAIQELKEVGTIDLEPYLTHSSTTEPTLAPMAVERTTTTRAATSVLESARVAGLFRWLTQALLLANEKKIKNDFKRTALEEEQADQIDLSCFSGNLRHNDRDNARDCWKLSDGNNFRIPAGKHLMDLVAVDWFKDTKRMDHVARRQGCAAQVASEKGLFSLIFNLQVPGSTHYSLVFYFVTRQLAMGSLLQQFVDGDNEFRNSRLKLIPSVPEGSWIVRQSVGSTPCLLGKAIDVDIGSSTVASGVLGLVIGVITTLVVDMAFLVQANTTDELPERLIGAVCVSHIELKSAVVPKLEPEIS</sequence>
<feature type="domain" description="Protein ENHANCED DISEASE RESISTANCE 2 C-terminal" evidence="1">
    <location>
        <begin position="222"/>
        <end position="392"/>
    </location>
</feature>
<proteinExistence type="predicted"/>
<reference evidence="2 3" key="1">
    <citation type="journal article" date="2017" name="Front. Genet.">
        <title>Draft sequencing of the heterozygous diploid genome of Satsuma (Citrus unshiu Marc.) using a hybrid assembly approach.</title>
        <authorList>
            <person name="Shimizu T."/>
            <person name="Tanizawa Y."/>
            <person name="Mochizuki T."/>
            <person name="Nagasaki H."/>
            <person name="Yoshioka T."/>
            <person name="Toyoda A."/>
            <person name="Fujiyama A."/>
            <person name="Kaminuma E."/>
            <person name="Nakamura Y."/>
        </authorList>
    </citation>
    <scope>NUCLEOTIDE SEQUENCE [LARGE SCALE GENOMIC DNA]</scope>
    <source>
        <strain evidence="3">cv. Miyagawa wase</strain>
    </source>
</reference>
<name>A0A2H5QD30_CITUN</name>
<dbReference type="Proteomes" id="UP000236630">
    <property type="component" value="Unassembled WGS sequence"/>
</dbReference>
<gene>
    <name evidence="2" type="ORF">CUMW_218570</name>
</gene>
<dbReference type="PANTHER" id="PTHR12136">
    <property type="entry name" value="ENHANCED DISEASE RESISTANCE-RELATED"/>
    <property type="match status" value="1"/>
</dbReference>
<dbReference type="InterPro" id="IPR009769">
    <property type="entry name" value="EDR2_C"/>
</dbReference>
<organism evidence="2 3">
    <name type="scientific">Citrus unshiu</name>
    <name type="common">Satsuma mandarin</name>
    <name type="synonym">Citrus nobilis var. unshiu</name>
    <dbReference type="NCBI Taxonomy" id="55188"/>
    <lineage>
        <taxon>Eukaryota</taxon>
        <taxon>Viridiplantae</taxon>
        <taxon>Streptophyta</taxon>
        <taxon>Embryophyta</taxon>
        <taxon>Tracheophyta</taxon>
        <taxon>Spermatophyta</taxon>
        <taxon>Magnoliopsida</taxon>
        <taxon>eudicotyledons</taxon>
        <taxon>Gunneridae</taxon>
        <taxon>Pentapetalae</taxon>
        <taxon>rosids</taxon>
        <taxon>malvids</taxon>
        <taxon>Sapindales</taxon>
        <taxon>Rutaceae</taxon>
        <taxon>Aurantioideae</taxon>
        <taxon>Citrus</taxon>
    </lineage>
</organism>
<comment type="caution">
    <text evidence="2">The sequence shown here is derived from an EMBL/GenBank/DDBJ whole genome shotgun (WGS) entry which is preliminary data.</text>
</comment>
<dbReference type="EMBL" id="BDQV01000310">
    <property type="protein sequence ID" value="GAY62534.1"/>
    <property type="molecule type" value="Genomic_DNA"/>
</dbReference>
<dbReference type="PANTHER" id="PTHR12136:SF100">
    <property type="entry name" value="PROTEIN ENHANCED DISEASE RESISTANCE 2-LIKE"/>
    <property type="match status" value="1"/>
</dbReference>
<evidence type="ECO:0000259" key="1">
    <source>
        <dbReference type="Pfam" id="PF07059"/>
    </source>
</evidence>
<dbReference type="Pfam" id="PF07059">
    <property type="entry name" value="EDR2_C"/>
    <property type="match status" value="1"/>
</dbReference>
<accession>A0A2H5QD30</accession>
<dbReference type="InterPro" id="IPR045096">
    <property type="entry name" value="EDR2-like"/>
</dbReference>
<dbReference type="AlphaFoldDB" id="A0A2H5QD30"/>